<feature type="transmembrane region" description="Helical" evidence="1">
    <location>
        <begin position="298"/>
        <end position="320"/>
    </location>
</feature>
<dbReference type="PANTHER" id="PTHR37312">
    <property type="entry name" value="MEMBRANE-BOUND ACYLTRANSFERASE YKRP-RELATED"/>
    <property type="match status" value="1"/>
</dbReference>
<evidence type="ECO:0000256" key="1">
    <source>
        <dbReference type="SAM" id="Phobius"/>
    </source>
</evidence>
<feature type="transmembrane region" description="Helical" evidence="1">
    <location>
        <begin position="7"/>
        <end position="25"/>
    </location>
</feature>
<sequence>MKEVQYINYAKGIGIALVVLGHIGFLEQYIYAFHMPFFFFLSGFLLSNIEKKKTKRFVNDKVKRLLIPYFSFSIVSFLYWLCIEKNLRSVAIKPTKAFMNILFPSVGDKYVYNVPLWFLIALFITIILVFLAIKYIKNKYILLILSLLLFICIGNNPHPRFFELSIALSGGQFFLLLGFFSREIIGKDLKSLQNKSDKYLVITLFVSLLCIILFAKVNHFEISMMSNHYGNLFYATFSSISGIVFLFSLSLLLNNWSSNLSLLNTLGKDSLFIMGVHEPIKRVVIFLLSKITHIQEDVLRNTCLYALTILVLVLMLSLFLKRLIPKPCKKYFSLYK</sequence>
<dbReference type="Pfam" id="PF01757">
    <property type="entry name" value="Acyl_transf_3"/>
    <property type="match status" value="1"/>
</dbReference>
<keyword evidence="1" id="KW-0472">Membrane</keyword>
<evidence type="ECO:0000313" key="3">
    <source>
        <dbReference type="EMBL" id="MBF8807821.1"/>
    </source>
</evidence>
<organism evidence="3 4">
    <name type="scientific">Enterococcus lacertideformus</name>
    <dbReference type="NCBI Taxonomy" id="2771493"/>
    <lineage>
        <taxon>Bacteria</taxon>
        <taxon>Bacillati</taxon>
        <taxon>Bacillota</taxon>
        <taxon>Bacilli</taxon>
        <taxon>Lactobacillales</taxon>
        <taxon>Enterococcaceae</taxon>
        <taxon>Enterococcus</taxon>
    </lineage>
</organism>
<protein>
    <submittedName>
        <fullName evidence="3">Acyltransferase family protein</fullName>
    </submittedName>
</protein>
<keyword evidence="3" id="KW-0808">Transferase</keyword>
<dbReference type="PANTHER" id="PTHR37312:SF1">
    <property type="entry name" value="MEMBRANE-BOUND ACYLTRANSFERASE YKRP-RELATED"/>
    <property type="match status" value="1"/>
</dbReference>
<feature type="domain" description="Acyltransferase 3" evidence="2">
    <location>
        <begin position="5"/>
        <end position="315"/>
    </location>
</feature>
<comment type="caution">
    <text evidence="3">The sequence shown here is derived from an EMBL/GenBank/DDBJ whole genome shotgun (WGS) entry which is preliminary data.</text>
</comment>
<dbReference type="EMBL" id="JADAKE010000014">
    <property type="protein sequence ID" value="MBF8807821.1"/>
    <property type="molecule type" value="Genomic_DNA"/>
</dbReference>
<proteinExistence type="predicted"/>
<feature type="transmembrane region" description="Helical" evidence="1">
    <location>
        <begin position="31"/>
        <end position="50"/>
    </location>
</feature>
<feature type="transmembrane region" description="Helical" evidence="1">
    <location>
        <begin position="114"/>
        <end position="133"/>
    </location>
</feature>
<keyword evidence="1" id="KW-0812">Transmembrane</keyword>
<dbReference type="InterPro" id="IPR002656">
    <property type="entry name" value="Acyl_transf_3_dom"/>
</dbReference>
<gene>
    <name evidence="3" type="ORF">IC227_04980</name>
</gene>
<dbReference type="GO" id="GO:0016747">
    <property type="term" value="F:acyltransferase activity, transferring groups other than amino-acyl groups"/>
    <property type="evidence" value="ECO:0007669"/>
    <property type="project" value="InterPro"/>
</dbReference>
<keyword evidence="4" id="KW-1185">Reference proteome</keyword>
<feature type="transmembrane region" description="Helical" evidence="1">
    <location>
        <begin position="232"/>
        <end position="253"/>
    </location>
</feature>
<dbReference type="InterPro" id="IPR052734">
    <property type="entry name" value="Nod_factor_acetyltransferase"/>
</dbReference>
<feature type="transmembrane region" description="Helical" evidence="1">
    <location>
        <begin position="62"/>
        <end position="81"/>
    </location>
</feature>
<name>A0A931AU16_9ENTE</name>
<evidence type="ECO:0000313" key="4">
    <source>
        <dbReference type="Proteomes" id="UP000637757"/>
    </source>
</evidence>
<dbReference type="Proteomes" id="UP000637757">
    <property type="component" value="Unassembled WGS sequence"/>
</dbReference>
<keyword evidence="1" id="KW-1133">Transmembrane helix</keyword>
<evidence type="ECO:0000259" key="2">
    <source>
        <dbReference type="Pfam" id="PF01757"/>
    </source>
</evidence>
<keyword evidence="3" id="KW-0012">Acyltransferase</keyword>
<feature type="transmembrane region" description="Helical" evidence="1">
    <location>
        <begin position="200"/>
        <end position="220"/>
    </location>
</feature>
<feature type="transmembrane region" description="Helical" evidence="1">
    <location>
        <begin position="140"/>
        <end position="156"/>
    </location>
</feature>
<dbReference type="AlphaFoldDB" id="A0A931AU16"/>
<accession>A0A931AU16</accession>
<reference evidence="3" key="1">
    <citation type="submission" date="2020-09" db="EMBL/GenBank/DDBJ databases">
        <title>Genomic insights into the novelty and pathogenicity of a unique biofilm-forming Enterococcus sp. bacteria (Enterococcus lacertideformus) identified in reptiles.</title>
        <authorList>
            <person name="Agius J.E."/>
            <person name="Phalen D.N."/>
            <person name="Rose K."/>
            <person name="Eden J.-S."/>
        </authorList>
    </citation>
    <scope>NUCLEOTIDE SEQUENCE</scope>
    <source>
        <strain evidence="3">PHRS 0518</strain>
    </source>
</reference>